<name>B2A8B5_NATTJ</name>
<reference evidence="3 4" key="2">
    <citation type="journal article" date="2011" name="J. Bacteriol.">
        <title>Complete genome sequence of the anaerobic, halophilic alkalithermophile Natranaerobius thermophilus JW/NM-WN-LF.</title>
        <authorList>
            <person name="Zhao B."/>
            <person name="Mesbah N.M."/>
            <person name="Dalin E."/>
            <person name="Goodwin L."/>
            <person name="Nolan M."/>
            <person name="Pitluck S."/>
            <person name="Chertkov O."/>
            <person name="Brettin T.S."/>
            <person name="Han J."/>
            <person name="Larimer F.W."/>
            <person name="Land M.L."/>
            <person name="Hauser L."/>
            <person name="Kyrpides N."/>
            <person name="Wiegel J."/>
        </authorList>
    </citation>
    <scope>NUCLEOTIDE SEQUENCE [LARGE SCALE GENOMIC DNA]</scope>
    <source>
        <strain evidence="4">ATCC BAA-1301 / DSM 18059 / JW/NM-WN-LF</strain>
    </source>
</reference>
<evidence type="ECO:0000313" key="4">
    <source>
        <dbReference type="Proteomes" id="UP000001683"/>
    </source>
</evidence>
<dbReference type="InterPro" id="IPR029052">
    <property type="entry name" value="Metallo-depent_PP-like"/>
</dbReference>
<accession>B2A8B5</accession>
<dbReference type="InterPro" id="IPR041796">
    <property type="entry name" value="Mre11_N"/>
</dbReference>
<evidence type="ECO:0000313" key="3">
    <source>
        <dbReference type="EMBL" id="ACB84481.1"/>
    </source>
</evidence>
<evidence type="ECO:0000256" key="1">
    <source>
        <dbReference type="ARBA" id="ARBA00022801"/>
    </source>
</evidence>
<protein>
    <submittedName>
        <fullName evidence="3">Metallophosphoesterase</fullName>
    </submittedName>
</protein>
<dbReference type="eggNOG" id="COG0420">
    <property type="taxonomic scope" value="Bacteria"/>
</dbReference>
<dbReference type="EMBL" id="CP001034">
    <property type="protein sequence ID" value="ACB84481.1"/>
    <property type="molecule type" value="Genomic_DNA"/>
</dbReference>
<dbReference type="CDD" id="cd00840">
    <property type="entry name" value="MPP_Mre11_N"/>
    <property type="match status" value="1"/>
</dbReference>
<proteinExistence type="predicted"/>
<dbReference type="STRING" id="457570.Nther_0896"/>
<evidence type="ECO:0000259" key="2">
    <source>
        <dbReference type="Pfam" id="PF00149"/>
    </source>
</evidence>
<feature type="domain" description="Calcineurin-like phosphoesterase" evidence="2">
    <location>
        <begin position="2"/>
        <end position="189"/>
    </location>
</feature>
<dbReference type="GO" id="GO:0016787">
    <property type="term" value="F:hydrolase activity"/>
    <property type="evidence" value="ECO:0007669"/>
    <property type="project" value="UniProtKB-KW"/>
</dbReference>
<gene>
    <name evidence="3" type="ordered locus">Nther_0896</name>
</gene>
<keyword evidence="4" id="KW-1185">Reference proteome</keyword>
<dbReference type="HOGENOM" id="CLU_764196_0_0_9"/>
<dbReference type="AlphaFoldDB" id="B2A8B5"/>
<dbReference type="Pfam" id="PF00149">
    <property type="entry name" value="Metallophos"/>
    <property type="match status" value="1"/>
</dbReference>
<dbReference type="PANTHER" id="PTHR30337">
    <property type="entry name" value="COMPONENT OF ATP-DEPENDENT DSDNA EXONUCLEASE"/>
    <property type="match status" value="1"/>
</dbReference>
<dbReference type="InterPro" id="IPR004843">
    <property type="entry name" value="Calcineurin-like_PHP"/>
</dbReference>
<dbReference type="SUPFAM" id="SSF56300">
    <property type="entry name" value="Metallo-dependent phosphatases"/>
    <property type="match status" value="1"/>
</dbReference>
<dbReference type="OrthoDB" id="9773856at2"/>
<dbReference type="InParanoid" id="B2A8B5"/>
<dbReference type="KEGG" id="nth:Nther_0896"/>
<dbReference type="InterPro" id="IPR050535">
    <property type="entry name" value="DNA_Repair-Maintenance_Comp"/>
</dbReference>
<dbReference type="RefSeq" id="WP_012447359.1">
    <property type="nucleotide sequence ID" value="NC_010718.1"/>
</dbReference>
<reference evidence="3 4" key="1">
    <citation type="submission" date="2008-04" db="EMBL/GenBank/DDBJ databases">
        <title>Complete sequence of chromosome of Natranaerobius thermophilus JW/NM-WN-LF.</title>
        <authorList>
            <consortium name="US DOE Joint Genome Institute"/>
            <person name="Copeland A."/>
            <person name="Lucas S."/>
            <person name="Lapidus A."/>
            <person name="Glavina del Rio T."/>
            <person name="Dalin E."/>
            <person name="Tice H."/>
            <person name="Bruce D."/>
            <person name="Goodwin L."/>
            <person name="Pitluck S."/>
            <person name="Chertkov O."/>
            <person name="Brettin T."/>
            <person name="Detter J.C."/>
            <person name="Han C."/>
            <person name="Kuske C.R."/>
            <person name="Schmutz J."/>
            <person name="Larimer F."/>
            <person name="Land M."/>
            <person name="Hauser L."/>
            <person name="Kyrpides N."/>
            <person name="Lykidis A."/>
            <person name="Mesbah N.M."/>
            <person name="Wiegel J."/>
        </authorList>
    </citation>
    <scope>NUCLEOTIDE SEQUENCE [LARGE SCALE GENOMIC DNA]</scope>
    <source>
        <strain evidence="4">ATCC BAA-1301 / DSM 18059 / JW/NM-WN-LF</strain>
    </source>
</reference>
<dbReference type="Gene3D" id="3.60.21.10">
    <property type="match status" value="1"/>
</dbReference>
<dbReference type="Proteomes" id="UP000001683">
    <property type="component" value="Chromosome"/>
</dbReference>
<keyword evidence="1" id="KW-0378">Hydrolase</keyword>
<sequence length="402" mass="46207">MLRILHTADIHLKTGCDERWRALEELIARGQKEDIDLLIICGDLFDSSQDAVNLYNYLRSLFTNTGYRIVILPGNHDLDVYQEGLYFGEDVSIIKDVNKPLVLEEHDTVIWGLPFSESDELNVLKQMKAVSRQADSNKYNILLFHGELLETYYSGSDFGDEGTGSYMPVKKSNLTGLNFDYILGGHFHTNFRLFELDKPDKTSNVQQTTSVNLDQNQNQNQNQGIQNNRVQYFVYPGSPVSITNKELGKRKANLFNVGESPKEELLDTFYYHFEEFKLDPLKDNHDPLKEINDKLWAMDIGNESELILKITGFFDSSKLEITENNLLTEIESICQRVLAEKTHTDSDSLNFRVIPEFKDMGSILDDELLKSFQDKLEAVEDNEAKKEKMLQMVMEALMEVKN</sequence>
<organism evidence="3 4">
    <name type="scientific">Natranaerobius thermophilus (strain ATCC BAA-1301 / DSM 18059 / JW/NM-WN-LF)</name>
    <dbReference type="NCBI Taxonomy" id="457570"/>
    <lineage>
        <taxon>Bacteria</taxon>
        <taxon>Bacillati</taxon>
        <taxon>Bacillota</taxon>
        <taxon>Clostridia</taxon>
        <taxon>Natranaerobiales</taxon>
        <taxon>Natranaerobiaceae</taxon>
        <taxon>Natranaerobius</taxon>
    </lineage>
</organism>